<dbReference type="InterPro" id="IPR012677">
    <property type="entry name" value="Nucleotide-bd_a/b_plait_sf"/>
</dbReference>
<dbReference type="Proteomes" id="UP000823201">
    <property type="component" value="Unassembled WGS sequence"/>
</dbReference>
<dbReference type="EMBL" id="JAFBEV010000014">
    <property type="protein sequence ID" value="MBM7658276.1"/>
    <property type="molecule type" value="Genomic_DNA"/>
</dbReference>
<keyword evidence="4" id="KW-1185">Reference proteome</keyword>
<feature type="domain" description="RNA-binding S4" evidence="2">
    <location>
        <begin position="181"/>
        <end position="238"/>
    </location>
</feature>
<dbReference type="CDD" id="cd00165">
    <property type="entry name" value="S4"/>
    <property type="match status" value="1"/>
</dbReference>
<proteinExistence type="predicted"/>
<evidence type="ECO:0000256" key="1">
    <source>
        <dbReference type="PROSITE-ProRule" id="PRU00182"/>
    </source>
</evidence>
<dbReference type="RefSeq" id="WP_205006838.1">
    <property type="nucleotide sequence ID" value="NZ_CBCRXA010000013.1"/>
</dbReference>
<dbReference type="SMART" id="SM00363">
    <property type="entry name" value="S4"/>
    <property type="match status" value="1"/>
</dbReference>
<dbReference type="Gene3D" id="3.30.70.330">
    <property type="match status" value="1"/>
</dbReference>
<gene>
    <name evidence="3" type="ORF">JOC27_001729</name>
</gene>
<evidence type="ECO:0000259" key="2">
    <source>
        <dbReference type="SMART" id="SM00363"/>
    </source>
</evidence>
<dbReference type="Pfam" id="PF01479">
    <property type="entry name" value="S4"/>
    <property type="match status" value="1"/>
</dbReference>
<evidence type="ECO:0000313" key="4">
    <source>
        <dbReference type="Proteomes" id="UP000823201"/>
    </source>
</evidence>
<dbReference type="Pfam" id="PF17774">
    <property type="entry name" value="YlmH_RBD"/>
    <property type="match status" value="1"/>
</dbReference>
<dbReference type="Gene3D" id="3.30.1370.160">
    <property type="match status" value="1"/>
</dbReference>
<reference evidence="3 4" key="1">
    <citation type="submission" date="2021-01" db="EMBL/GenBank/DDBJ databases">
        <title>Genomic Encyclopedia of Type Strains, Phase IV (KMG-IV): sequencing the most valuable type-strain genomes for metagenomic binning, comparative biology and taxonomic classification.</title>
        <authorList>
            <person name="Goeker M."/>
        </authorList>
    </citation>
    <scope>NUCLEOTIDE SEQUENCE [LARGE SCALE GENOMIC DNA]</scope>
    <source>
        <strain evidence="3 4">DSM 100968</strain>
    </source>
</reference>
<dbReference type="Gene3D" id="3.10.290.10">
    <property type="entry name" value="RNA-binding S4 domain"/>
    <property type="match status" value="1"/>
</dbReference>
<dbReference type="PROSITE" id="PS50889">
    <property type="entry name" value="S4"/>
    <property type="match status" value="1"/>
</dbReference>
<dbReference type="InterPro" id="IPR036986">
    <property type="entry name" value="S4_RNA-bd_sf"/>
</dbReference>
<evidence type="ECO:0000313" key="3">
    <source>
        <dbReference type="EMBL" id="MBM7658276.1"/>
    </source>
</evidence>
<sequence length="257" mass="28970">MSVFDHFRPEERPLIEHFLDLKEQTTRRFTSRITDFLDPREQFILNSVIGQQDDVQLLFSGGYPGAERQRALLLPPYADDAEETFDIACLEVDYPSKFATLSHPQLLGSILGTGVDRRKIGDLLFVDGRALFLCARDVEAYLTMTIDSVGRQKVALHPIEAATLPKVTTNWIEETGTVSSLRLDTVLSEIYHLSRSKVSEQITHGLVKVNWQAVEKRDFMLAAGDMLSLRGFGRSKILSADGLTKKNKIRLVYGKLD</sequence>
<dbReference type="PANTHER" id="PTHR13633">
    <property type="entry name" value="MITOCHONDRIAL TRANSCRIPTION RESCUE FACTOR 1"/>
    <property type="match status" value="1"/>
</dbReference>
<dbReference type="SUPFAM" id="SSF55174">
    <property type="entry name" value="Alpha-L RNA-binding motif"/>
    <property type="match status" value="1"/>
</dbReference>
<protein>
    <submittedName>
        <fullName evidence="3">RNA-binding protein YlmH</fullName>
    </submittedName>
</protein>
<dbReference type="InterPro" id="IPR002942">
    <property type="entry name" value="S4_RNA-bd"/>
</dbReference>
<organism evidence="3 4">
    <name type="scientific">Sporolactobacillus spathodeae</name>
    <dbReference type="NCBI Taxonomy" id="1465502"/>
    <lineage>
        <taxon>Bacteria</taxon>
        <taxon>Bacillati</taxon>
        <taxon>Bacillota</taxon>
        <taxon>Bacilli</taxon>
        <taxon>Bacillales</taxon>
        <taxon>Sporolactobacillaceae</taxon>
        <taxon>Sporolactobacillus</taxon>
    </lineage>
</organism>
<accession>A0ABS2Q9D9</accession>
<dbReference type="InterPro" id="IPR040591">
    <property type="entry name" value="RqcP2_RBD"/>
</dbReference>
<comment type="caution">
    <text evidence="3">The sequence shown here is derived from an EMBL/GenBank/DDBJ whole genome shotgun (WGS) entry which is preliminary data.</text>
</comment>
<keyword evidence="1" id="KW-0694">RNA-binding</keyword>
<name>A0ABS2Q9D9_9BACL</name>
<dbReference type="PANTHER" id="PTHR13633:SF3">
    <property type="entry name" value="MITOCHONDRIAL TRANSCRIPTION RESCUE FACTOR 1"/>
    <property type="match status" value="1"/>
</dbReference>